<dbReference type="EC" id="5.3.1.1" evidence="3 9"/>
<dbReference type="GO" id="GO:0019563">
    <property type="term" value="P:glycerol catabolic process"/>
    <property type="evidence" value="ECO:0007669"/>
    <property type="project" value="TreeGrafter"/>
</dbReference>
<proteinExistence type="inferred from homology"/>
<organism evidence="11 12">
    <name type="scientific">Seinonella peptonophila</name>
    <dbReference type="NCBI Taxonomy" id="112248"/>
    <lineage>
        <taxon>Bacteria</taxon>
        <taxon>Bacillati</taxon>
        <taxon>Bacillota</taxon>
        <taxon>Bacilli</taxon>
        <taxon>Bacillales</taxon>
        <taxon>Thermoactinomycetaceae</taxon>
        <taxon>Seinonella</taxon>
    </lineage>
</organism>
<dbReference type="PANTHER" id="PTHR21139:SF42">
    <property type="entry name" value="TRIOSEPHOSPHATE ISOMERASE"/>
    <property type="match status" value="1"/>
</dbReference>
<keyword evidence="8 9" id="KW-0413">Isomerase</keyword>
<evidence type="ECO:0000256" key="5">
    <source>
        <dbReference type="ARBA" id="ARBA00022432"/>
    </source>
</evidence>
<dbReference type="InterPro" id="IPR020861">
    <property type="entry name" value="Triosephosphate_isomerase_AS"/>
</dbReference>
<evidence type="ECO:0000313" key="11">
    <source>
        <dbReference type="EMBL" id="SHF07154.1"/>
    </source>
</evidence>
<evidence type="ECO:0000256" key="6">
    <source>
        <dbReference type="ARBA" id="ARBA00022490"/>
    </source>
</evidence>
<dbReference type="UniPathway" id="UPA00138"/>
<sequence>MRKPIIAGNWKMHKTVAEAEGFLQQLMEEALPHDVEAVICAPFVTLQALVIQSAGRFVSIGAQNVHWEAEGAFTGEISVPMLQSLGVSYVIIGHSERRQYFQESDEMVRLKTKASLDGGLTPIVCVGESLEERENGETASVIQKQVQQALFDLSTHEVERVVIAYEPIWAIGTGQASTAEDAQEVCQLIRQTIAALWNLEVADQVRVQYGGSVKPDNIRTYLDQPDIDGALVGGASLTAASYRALLSAVSSEVK</sequence>
<feature type="binding site" evidence="9">
    <location>
        <begin position="9"/>
        <end position="11"/>
    </location>
    <ligand>
        <name>substrate</name>
    </ligand>
</feature>
<dbReference type="NCBIfam" id="TIGR00419">
    <property type="entry name" value="tim"/>
    <property type="match status" value="1"/>
</dbReference>
<dbReference type="Proteomes" id="UP000184476">
    <property type="component" value="Unassembled WGS sequence"/>
</dbReference>
<dbReference type="STRING" id="112248.SAMN05444392_10749"/>
<evidence type="ECO:0000256" key="4">
    <source>
        <dbReference type="ARBA" id="ARBA00019397"/>
    </source>
</evidence>
<evidence type="ECO:0000256" key="1">
    <source>
        <dbReference type="ARBA" id="ARBA00004680"/>
    </source>
</evidence>
<comment type="subcellular location">
    <subcellularLocation>
        <location evidence="9 10">Cytoplasm</location>
    </subcellularLocation>
</comment>
<comment type="subunit">
    <text evidence="9 10">Homodimer.</text>
</comment>
<keyword evidence="12" id="KW-1185">Reference proteome</keyword>
<dbReference type="Gene3D" id="3.20.20.70">
    <property type="entry name" value="Aldolase class I"/>
    <property type="match status" value="1"/>
</dbReference>
<dbReference type="GO" id="GO:0046166">
    <property type="term" value="P:glyceraldehyde-3-phosphate biosynthetic process"/>
    <property type="evidence" value="ECO:0007669"/>
    <property type="project" value="TreeGrafter"/>
</dbReference>
<evidence type="ECO:0000256" key="9">
    <source>
        <dbReference type="HAMAP-Rule" id="MF_00147"/>
    </source>
</evidence>
<dbReference type="GO" id="GO:0005829">
    <property type="term" value="C:cytosol"/>
    <property type="evidence" value="ECO:0007669"/>
    <property type="project" value="TreeGrafter"/>
</dbReference>
<dbReference type="GO" id="GO:0006094">
    <property type="term" value="P:gluconeogenesis"/>
    <property type="evidence" value="ECO:0007669"/>
    <property type="project" value="UniProtKB-UniRule"/>
</dbReference>
<keyword evidence="6 9" id="KW-0963">Cytoplasm</keyword>
<evidence type="ECO:0000256" key="8">
    <source>
        <dbReference type="ARBA" id="ARBA00023235"/>
    </source>
</evidence>
<dbReference type="Pfam" id="PF00121">
    <property type="entry name" value="TIM"/>
    <property type="match status" value="1"/>
</dbReference>
<evidence type="ECO:0000313" key="12">
    <source>
        <dbReference type="Proteomes" id="UP000184476"/>
    </source>
</evidence>
<dbReference type="InterPro" id="IPR000652">
    <property type="entry name" value="Triosephosphate_isomerase"/>
</dbReference>
<feature type="active site" description="Electrophile" evidence="9">
    <location>
        <position position="94"/>
    </location>
</feature>
<dbReference type="HAMAP" id="MF_00147_B">
    <property type="entry name" value="TIM_B"/>
    <property type="match status" value="1"/>
</dbReference>
<dbReference type="PANTHER" id="PTHR21139">
    <property type="entry name" value="TRIOSEPHOSPHATE ISOMERASE"/>
    <property type="match status" value="1"/>
</dbReference>
<comment type="pathway">
    <text evidence="1 9 10">Carbohydrate degradation; glycolysis; D-glyceraldehyde 3-phosphate from glycerone phosphate: step 1/1.</text>
</comment>
<keyword evidence="5 9" id="KW-0312">Gluconeogenesis</keyword>
<comment type="function">
    <text evidence="9">Involved in the gluconeogenesis. Catalyzes stereospecifically the conversion of dihydroxyacetone phosphate (DHAP) to D-glyceraldehyde-3-phosphate (G3P).</text>
</comment>
<dbReference type="RefSeq" id="WP_073155064.1">
    <property type="nucleotide sequence ID" value="NZ_FQVL01000007.1"/>
</dbReference>
<dbReference type="OrthoDB" id="9809429at2"/>
<dbReference type="SUPFAM" id="SSF51351">
    <property type="entry name" value="Triosephosphate isomerase (TIM)"/>
    <property type="match status" value="1"/>
</dbReference>
<evidence type="ECO:0000256" key="10">
    <source>
        <dbReference type="RuleBase" id="RU363013"/>
    </source>
</evidence>
<dbReference type="EMBL" id="FQVL01000007">
    <property type="protein sequence ID" value="SHF07154.1"/>
    <property type="molecule type" value="Genomic_DNA"/>
</dbReference>
<dbReference type="InterPro" id="IPR022896">
    <property type="entry name" value="TrioseP_Isoase_bac/euk"/>
</dbReference>
<dbReference type="AlphaFoldDB" id="A0A1M4YMX1"/>
<feature type="binding site" evidence="9">
    <location>
        <position position="172"/>
    </location>
    <ligand>
        <name>substrate</name>
    </ligand>
</feature>
<dbReference type="GO" id="GO:0006096">
    <property type="term" value="P:glycolytic process"/>
    <property type="evidence" value="ECO:0007669"/>
    <property type="project" value="UniProtKB-UniRule"/>
</dbReference>
<accession>A0A1M4YMX1</accession>
<dbReference type="InterPro" id="IPR035990">
    <property type="entry name" value="TIM_sf"/>
</dbReference>
<dbReference type="InterPro" id="IPR013785">
    <property type="entry name" value="Aldolase_TIM"/>
</dbReference>
<feature type="binding site" evidence="9">
    <location>
        <position position="212"/>
    </location>
    <ligand>
        <name>substrate</name>
    </ligand>
</feature>
<feature type="binding site" evidence="9">
    <location>
        <begin position="233"/>
        <end position="234"/>
    </location>
    <ligand>
        <name>substrate</name>
    </ligand>
</feature>
<dbReference type="PROSITE" id="PS51440">
    <property type="entry name" value="TIM_2"/>
    <property type="match status" value="1"/>
</dbReference>
<comment type="catalytic activity">
    <reaction evidence="9 10">
        <text>D-glyceraldehyde 3-phosphate = dihydroxyacetone phosphate</text>
        <dbReference type="Rhea" id="RHEA:18585"/>
        <dbReference type="ChEBI" id="CHEBI:57642"/>
        <dbReference type="ChEBI" id="CHEBI:59776"/>
        <dbReference type="EC" id="5.3.1.1"/>
    </reaction>
</comment>
<dbReference type="FunFam" id="3.20.20.70:FF:000016">
    <property type="entry name" value="Triosephosphate isomerase"/>
    <property type="match status" value="1"/>
</dbReference>
<dbReference type="GO" id="GO:0004807">
    <property type="term" value="F:triose-phosphate isomerase activity"/>
    <property type="evidence" value="ECO:0007669"/>
    <property type="project" value="UniProtKB-UniRule"/>
</dbReference>
<comment type="pathway">
    <text evidence="9 10">Carbohydrate biosynthesis; gluconeogenesis.</text>
</comment>
<comment type="similarity">
    <text evidence="2 9 10">Belongs to the triosephosphate isomerase family.</text>
</comment>
<evidence type="ECO:0000256" key="7">
    <source>
        <dbReference type="ARBA" id="ARBA00023152"/>
    </source>
</evidence>
<name>A0A1M4YMX1_9BACL</name>
<evidence type="ECO:0000256" key="2">
    <source>
        <dbReference type="ARBA" id="ARBA00007422"/>
    </source>
</evidence>
<evidence type="ECO:0000256" key="3">
    <source>
        <dbReference type="ARBA" id="ARBA00011940"/>
    </source>
</evidence>
<reference evidence="11 12" key="1">
    <citation type="submission" date="2016-11" db="EMBL/GenBank/DDBJ databases">
        <authorList>
            <person name="Jaros S."/>
            <person name="Januszkiewicz K."/>
            <person name="Wedrychowicz H."/>
        </authorList>
    </citation>
    <scope>NUCLEOTIDE SEQUENCE [LARGE SCALE GENOMIC DNA]</scope>
    <source>
        <strain evidence="11 12">DSM 44666</strain>
    </source>
</reference>
<dbReference type="CDD" id="cd00311">
    <property type="entry name" value="TIM"/>
    <property type="match status" value="1"/>
</dbReference>
<gene>
    <name evidence="9" type="primary">tpiA</name>
    <name evidence="11" type="ORF">SAMN05444392_10749</name>
</gene>
<dbReference type="PROSITE" id="PS00171">
    <property type="entry name" value="TIM_1"/>
    <property type="match status" value="1"/>
</dbReference>
<dbReference type="UniPathway" id="UPA00109">
    <property type="reaction ID" value="UER00189"/>
</dbReference>
<keyword evidence="7 9" id="KW-0324">Glycolysis</keyword>
<protein>
    <recommendedName>
        <fullName evidence="4 9">Triosephosphate isomerase</fullName>
        <shortName evidence="9">TIM</shortName>
        <shortName evidence="9">TPI</shortName>
        <ecNumber evidence="3 9">5.3.1.1</ecNumber>
    </recommendedName>
    <alternativeName>
        <fullName evidence="9">Triose-phosphate isomerase</fullName>
    </alternativeName>
</protein>
<feature type="active site" description="Proton acceptor" evidence="9">
    <location>
        <position position="166"/>
    </location>
</feature>